<dbReference type="Proteomes" id="UP000255389">
    <property type="component" value="Unassembled WGS sequence"/>
</dbReference>
<reference evidence="1 2" key="1">
    <citation type="submission" date="2018-06" db="EMBL/GenBank/DDBJ databases">
        <authorList>
            <consortium name="Pathogen Informatics"/>
            <person name="Doyle S."/>
        </authorList>
    </citation>
    <scope>NUCLEOTIDE SEQUENCE [LARGE SCALE GENOMIC DNA]</scope>
    <source>
        <strain evidence="1 2">NCTC1542</strain>
    </source>
</reference>
<sequence>MTATPALSRILSCDAVDVAGEIIRAYVDETGDRGTKPTSSPYFAFAAVIFRDSNRQAVADALDQLVDDLGKPAGTTLHWAQNIKYHQQRKVATQRLGALPIRLIYVAVPKSSIRGYLQQSTEGYYNYLARIMIERIALFTRGRTRDESGAFSAKVTFGRVKGFQPSVLQDYMRKVRARDENAYWEMHLTKQVDVRGQAEERLLQWADIAAGAFDSAVRADPYGNHEPSYLAHLASRIDRSPKGQVLGWGIKTLGPYDWITSAPEWPEDLRK</sequence>
<dbReference type="InterPro" id="IPR024524">
    <property type="entry name" value="DUF3800"/>
</dbReference>
<accession>A0A378UXH3</accession>
<proteinExistence type="predicted"/>
<dbReference type="Pfam" id="PF12686">
    <property type="entry name" value="DUF3800"/>
    <property type="match status" value="1"/>
</dbReference>
<gene>
    <name evidence="1" type="ORF">NCTC1542_04428</name>
</gene>
<protein>
    <submittedName>
        <fullName evidence="1">Protein of uncharacterized function (DUF3800)</fullName>
    </submittedName>
</protein>
<name>A0A378UXH3_MYCFO</name>
<evidence type="ECO:0000313" key="1">
    <source>
        <dbReference type="EMBL" id="SUA02952.1"/>
    </source>
</evidence>
<dbReference type="AlphaFoldDB" id="A0A378UXH3"/>
<organism evidence="1 2">
    <name type="scientific">Mycolicibacterium fortuitum</name>
    <name type="common">Mycobacterium fortuitum</name>
    <dbReference type="NCBI Taxonomy" id="1766"/>
    <lineage>
        <taxon>Bacteria</taxon>
        <taxon>Bacillati</taxon>
        <taxon>Actinomycetota</taxon>
        <taxon>Actinomycetes</taxon>
        <taxon>Mycobacteriales</taxon>
        <taxon>Mycobacteriaceae</taxon>
        <taxon>Mycolicibacterium</taxon>
    </lineage>
</organism>
<dbReference type="EMBL" id="UGQY01000004">
    <property type="protein sequence ID" value="SUA02952.1"/>
    <property type="molecule type" value="Genomic_DNA"/>
</dbReference>
<evidence type="ECO:0000313" key="2">
    <source>
        <dbReference type="Proteomes" id="UP000255389"/>
    </source>
</evidence>